<dbReference type="InterPro" id="IPR058649">
    <property type="entry name" value="CzcB_C"/>
</dbReference>
<evidence type="ECO:0000256" key="3">
    <source>
        <dbReference type="SAM" id="Phobius"/>
    </source>
</evidence>
<dbReference type="Proteomes" id="UP000033497">
    <property type="component" value="Unassembled WGS sequence"/>
</dbReference>
<dbReference type="InterPro" id="IPR006143">
    <property type="entry name" value="RND_pump_MFP"/>
</dbReference>
<dbReference type="PANTHER" id="PTHR30097">
    <property type="entry name" value="CATION EFFLUX SYSTEM PROTEIN CUSB"/>
    <property type="match status" value="1"/>
</dbReference>
<dbReference type="PANTHER" id="PTHR30097:SF4">
    <property type="entry name" value="SLR6042 PROTEIN"/>
    <property type="match status" value="1"/>
</dbReference>
<evidence type="ECO:0000313" key="10">
    <source>
        <dbReference type="EMBL" id="KJJ39371.1"/>
    </source>
</evidence>
<dbReference type="Gene3D" id="2.40.420.20">
    <property type="match status" value="1"/>
</dbReference>
<dbReference type="EMBL" id="JSVU01000002">
    <property type="protein sequence ID" value="KJJ39371.1"/>
    <property type="molecule type" value="Genomic_DNA"/>
</dbReference>
<evidence type="ECO:0000256" key="2">
    <source>
        <dbReference type="ARBA" id="ARBA00022448"/>
    </source>
</evidence>
<evidence type="ECO:0000259" key="6">
    <source>
        <dbReference type="Pfam" id="PF25869"/>
    </source>
</evidence>
<evidence type="ECO:0000259" key="9">
    <source>
        <dbReference type="Pfam" id="PF25975"/>
    </source>
</evidence>
<dbReference type="InterPro" id="IPR021782">
    <property type="entry name" value="DUF3347"/>
</dbReference>
<keyword evidence="11" id="KW-1185">Reference proteome</keyword>
<dbReference type="InterPro" id="IPR051909">
    <property type="entry name" value="MFP_Cation_Efflux"/>
</dbReference>
<dbReference type="InterPro" id="IPR058790">
    <property type="entry name" value="BSH_CusB"/>
</dbReference>
<dbReference type="Gene3D" id="6.10.140.730">
    <property type="match status" value="1"/>
</dbReference>
<gene>
    <name evidence="10" type="ORF">MB09_03785</name>
</gene>
<dbReference type="Pfam" id="PF25919">
    <property type="entry name" value="BSH_CusB"/>
    <property type="match status" value="1"/>
</dbReference>
<dbReference type="NCBIfam" id="TIGR01730">
    <property type="entry name" value="RND_mfp"/>
    <property type="match status" value="1"/>
</dbReference>
<feature type="domain" description="CzcB-like C-terminal circularly permuted SH3-like" evidence="9">
    <location>
        <begin position="338"/>
        <end position="400"/>
    </location>
</feature>
<dbReference type="InterPro" id="IPR058792">
    <property type="entry name" value="Beta-barrel_RND_2"/>
</dbReference>
<keyword evidence="3" id="KW-0812">Transmembrane</keyword>
<evidence type="ECO:0000313" key="11">
    <source>
        <dbReference type="Proteomes" id="UP000033497"/>
    </source>
</evidence>
<dbReference type="InterPro" id="IPR045800">
    <property type="entry name" value="HMBD"/>
</dbReference>
<dbReference type="Gene3D" id="2.40.30.170">
    <property type="match status" value="1"/>
</dbReference>
<dbReference type="InterPro" id="IPR058791">
    <property type="entry name" value="3HB_CusB"/>
</dbReference>
<feature type="domain" description="DUF3347" evidence="4">
    <location>
        <begin position="466"/>
        <end position="558"/>
    </location>
</feature>
<dbReference type="SUPFAM" id="SSF111369">
    <property type="entry name" value="HlyD-like secretion proteins"/>
    <property type="match status" value="1"/>
</dbReference>
<feature type="transmembrane region" description="Helical" evidence="3">
    <location>
        <begin position="5"/>
        <end position="22"/>
    </location>
</feature>
<comment type="caution">
    <text evidence="10">The sequence shown here is derived from an EMBL/GenBank/DDBJ whole genome shotgun (WGS) entry which is preliminary data.</text>
</comment>
<reference evidence="10 11" key="1">
    <citation type="submission" date="2014-10" db="EMBL/GenBank/DDBJ databases">
        <title>Genome sequencing of Vitellibacter vladivostokensis KMM 3516.</title>
        <authorList>
            <person name="Thevarajoo S."/>
            <person name="Selvaratnam C."/>
            <person name="Goh K.M."/>
            <person name="Chong C.S."/>
        </authorList>
    </citation>
    <scope>NUCLEOTIDE SEQUENCE [LARGE SCALE GENOMIC DNA]</scope>
    <source>
        <strain evidence="10 11">KMM 3516</strain>
    </source>
</reference>
<dbReference type="Pfam" id="PF19335">
    <property type="entry name" value="HMBD"/>
    <property type="match status" value="1"/>
</dbReference>
<feature type="domain" description="CusB-like barrel-sandwich hybrid" evidence="7">
    <location>
        <begin position="134"/>
        <end position="246"/>
    </location>
</feature>
<keyword evidence="2" id="KW-0813">Transport</keyword>
<evidence type="ECO:0000259" key="8">
    <source>
        <dbReference type="Pfam" id="PF25954"/>
    </source>
</evidence>
<organism evidence="10 11">
    <name type="scientific">Aequorivita vladivostokensis</name>
    <dbReference type="NCBI Taxonomy" id="171194"/>
    <lineage>
        <taxon>Bacteria</taxon>
        <taxon>Pseudomonadati</taxon>
        <taxon>Bacteroidota</taxon>
        <taxon>Flavobacteriia</taxon>
        <taxon>Flavobacteriales</taxon>
        <taxon>Flavobacteriaceae</taxon>
        <taxon>Aequorivita</taxon>
    </lineage>
</organism>
<dbReference type="Pfam" id="PF11827">
    <property type="entry name" value="DUF3347"/>
    <property type="match status" value="1"/>
</dbReference>
<keyword evidence="3" id="KW-1133">Transmembrane helix</keyword>
<protein>
    <submittedName>
        <fullName evidence="10">RND transporter</fullName>
    </submittedName>
</protein>
<feature type="domain" description="CusB-like beta-barrel" evidence="8">
    <location>
        <begin position="251"/>
        <end position="326"/>
    </location>
</feature>
<comment type="similarity">
    <text evidence="1">Belongs to the membrane fusion protein (MFP) (TC 8.A.1) family.</text>
</comment>
<keyword evidence="3" id="KW-0472">Membrane</keyword>
<evidence type="ECO:0000259" key="4">
    <source>
        <dbReference type="Pfam" id="PF11827"/>
    </source>
</evidence>
<name>A0ABR5DKR0_9FLAO</name>
<dbReference type="Pfam" id="PF25975">
    <property type="entry name" value="CzcB_C"/>
    <property type="match status" value="1"/>
</dbReference>
<dbReference type="RefSeq" id="WP_045079542.1">
    <property type="nucleotide sequence ID" value="NZ_JSVU01000002.1"/>
</dbReference>
<evidence type="ECO:0000259" key="5">
    <source>
        <dbReference type="Pfam" id="PF19335"/>
    </source>
</evidence>
<feature type="domain" description="Heavy metal binding" evidence="5">
    <location>
        <begin position="49"/>
        <end position="75"/>
    </location>
</feature>
<feature type="domain" description="CusB-like three alpha-helical bundle" evidence="6">
    <location>
        <begin position="165"/>
        <end position="213"/>
    </location>
</feature>
<accession>A0ABR5DKR0</accession>
<evidence type="ECO:0000256" key="1">
    <source>
        <dbReference type="ARBA" id="ARBA00009477"/>
    </source>
</evidence>
<dbReference type="Pfam" id="PF25954">
    <property type="entry name" value="Beta-barrel_RND_2"/>
    <property type="match status" value="1"/>
</dbReference>
<proteinExistence type="inferred from homology"/>
<evidence type="ECO:0000259" key="7">
    <source>
        <dbReference type="Pfam" id="PF25919"/>
    </source>
</evidence>
<dbReference type="Pfam" id="PF25869">
    <property type="entry name" value="3HB_CusB"/>
    <property type="match status" value="1"/>
</dbReference>
<sequence length="603" mass="66564">MKKYIIYIAILAIGLVLGYVFFGRSAEGSANTKNVSDMTENSTMEKQMWTCSMHPQIMQPEPGDCPICGMDLIPAETGAEGLAMNEIKMSDNAMALANIQTTIVGNVSGTDENTIQLSGKIMANEEANAVQASYFEGRIEKLNVNFTGEEVRRGQLLATIYAPTLVAAQQELLTAASMKESQPALYKAVRNKLKLWKLSETQINQIESSGKVRENFPIYATVSGTVSQKIAEEGDYVKQGQPIVKVSDLGTVWAMFDAYERQISQLKEGQKITVTTNAYPNKEFEATVSFIDPVLNTKSRTVSVRTTLNNKEDILKPGMFVTAKVAMTKGSDNMETQITVPATAVMWTGERSLVYVKTNPNEPVFEMRAVTLGNKNGDVYTITEGLSNGEEVVTNGTFTVDAAAQLQGKKSMMNATGGKTMTGHEGHLGMEGDKNNTGDKMNKTNHTEMNERIEVSNKFQNQLKQVFDDYILLKDALVNDDAKNAQEAGNQINQSLKKVDMKLLSDEKAHNHWMTIQKELKTSANAIENSSDIATQRGHFKHLSAHMISSVQLFGVNENVYIQFCPMADNDKGAYWISLEKEVRNPYYGEAMKTCGEVKATLQ</sequence>